<dbReference type="InterPro" id="IPR000182">
    <property type="entry name" value="GNAT_dom"/>
</dbReference>
<dbReference type="InterPro" id="IPR016181">
    <property type="entry name" value="Acyl_CoA_acyltransferase"/>
</dbReference>
<sequence>MIIAENFIIDKLNSTDANQLYQFMVDNTERLKYYFPVTLVNNAKLEKTIAYIATKNKEIEEKTSYTFAIRNKMTTQIAGLIIIKKIDWVNNQGELAYFIGLEQEGNGLTSFAVKEITKFALSELGLKTLQIIAHITNLGSVKVAINNGFIWEKTLLNEFTPTNEAPIDMELYELTR</sequence>
<keyword evidence="6" id="KW-1185">Reference proteome</keyword>
<dbReference type="OrthoDB" id="883856at2"/>
<proteinExistence type="inferred from homology"/>
<keyword evidence="1" id="KW-0808">Transferase</keyword>
<evidence type="ECO:0000313" key="5">
    <source>
        <dbReference type="EMBL" id="OAB28522.1"/>
    </source>
</evidence>
<dbReference type="GO" id="GO:0016747">
    <property type="term" value="F:acyltransferase activity, transferring groups other than amino-acyl groups"/>
    <property type="evidence" value="ECO:0007669"/>
    <property type="project" value="InterPro"/>
</dbReference>
<feature type="domain" description="N-acetyltransferase" evidence="4">
    <location>
        <begin position="8"/>
        <end position="149"/>
    </location>
</feature>
<dbReference type="STRING" id="249352.SAMN05444395_101375"/>
<dbReference type="EMBL" id="LVJE01000011">
    <property type="protein sequence ID" value="OAB28522.1"/>
    <property type="molecule type" value="Genomic_DNA"/>
</dbReference>
<evidence type="ECO:0000259" key="4">
    <source>
        <dbReference type="Pfam" id="PF13302"/>
    </source>
</evidence>
<dbReference type="RefSeq" id="WP_066079106.1">
    <property type="nucleotide sequence ID" value="NZ_FRDK01000001.1"/>
</dbReference>
<dbReference type="PANTHER" id="PTHR43792">
    <property type="entry name" value="GNAT FAMILY, PUTATIVE (AFU_ORTHOLOGUE AFUA_3G00765)-RELATED-RELATED"/>
    <property type="match status" value="1"/>
</dbReference>
<keyword evidence="2" id="KW-0012">Acyltransferase</keyword>
<dbReference type="PANTHER" id="PTHR43792:SF8">
    <property type="entry name" value="[RIBOSOMAL PROTEIN US5]-ALANINE N-ACETYLTRANSFERASE"/>
    <property type="match status" value="1"/>
</dbReference>
<dbReference type="AlphaFoldDB" id="A0A167XMY5"/>
<gene>
    <name evidence="5" type="ORF">FBFR_07435</name>
</gene>
<evidence type="ECO:0000256" key="1">
    <source>
        <dbReference type="ARBA" id="ARBA00022679"/>
    </source>
</evidence>
<dbReference type="Gene3D" id="3.40.630.30">
    <property type="match status" value="1"/>
</dbReference>
<evidence type="ECO:0000313" key="6">
    <source>
        <dbReference type="Proteomes" id="UP000077164"/>
    </source>
</evidence>
<evidence type="ECO:0000256" key="2">
    <source>
        <dbReference type="ARBA" id="ARBA00023315"/>
    </source>
</evidence>
<reference evidence="5 6" key="1">
    <citation type="submission" date="2016-03" db="EMBL/GenBank/DDBJ databases">
        <title>Draft genome sequence of Flavobacterium fryxellicola DSM 16209.</title>
        <authorList>
            <person name="Shin S.-K."/>
            <person name="Yi H."/>
        </authorList>
    </citation>
    <scope>NUCLEOTIDE SEQUENCE [LARGE SCALE GENOMIC DNA]</scope>
    <source>
        <strain evidence="5 6">DSM 16209</strain>
    </source>
</reference>
<accession>A0A167XMY5</accession>
<dbReference type="InterPro" id="IPR051531">
    <property type="entry name" value="N-acetyltransferase"/>
</dbReference>
<name>A0A167XMY5_9FLAO</name>
<dbReference type="Proteomes" id="UP000077164">
    <property type="component" value="Unassembled WGS sequence"/>
</dbReference>
<protein>
    <recommendedName>
        <fullName evidence="4">N-acetyltransferase domain-containing protein</fullName>
    </recommendedName>
</protein>
<organism evidence="5 6">
    <name type="scientific">Flavobacterium fryxellicola</name>
    <dbReference type="NCBI Taxonomy" id="249352"/>
    <lineage>
        <taxon>Bacteria</taxon>
        <taxon>Pseudomonadati</taxon>
        <taxon>Bacteroidota</taxon>
        <taxon>Flavobacteriia</taxon>
        <taxon>Flavobacteriales</taxon>
        <taxon>Flavobacteriaceae</taxon>
        <taxon>Flavobacterium</taxon>
    </lineage>
</organism>
<evidence type="ECO:0000256" key="3">
    <source>
        <dbReference type="ARBA" id="ARBA00038502"/>
    </source>
</evidence>
<dbReference type="Pfam" id="PF13302">
    <property type="entry name" value="Acetyltransf_3"/>
    <property type="match status" value="1"/>
</dbReference>
<comment type="caution">
    <text evidence="5">The sequence shown here is derived from an EMBL/GenBank/DDBJ whole genome shotgun (WGS) entry which is preliminary data.</text>
</comment>
<dbReference type="SUPFAM" id="SSF55729">
    <property type="entry name" value="Acyl-CoA N-acyltransferases (Nat)"/>
    <property type="match status" value="1"/>
</dbReference>
<comment type="similarity">
    <text evidence="3">Belongs to the acetyltransferase family. RimJ subfamily.</text>
</comment>